<dbReference type="Pfam" id="PF12679">
    <property type="entry name" value="ABC2_membrane_2"/>
    <property type="match status" value="1"/>
</dbReference>
<dbReference type="eggNOG" id="arCOG02436">
    <property type="taxonomic scope" value="Archaea"/>
</dbReference>
<dbReference type="STRING" id="679926.Mpet_1475"/>
<name>E1RFK4_METP4</name>
<dbReference type="OrthoDB" id="86287at2157"/>
<gene>
    <name evidence="2" type="ordered locus">Mpet_1475</name>
</gene>
<dbReference type="KEGG" id="mpi:Mpet_1475"/>
<accession>E1RFK4</accession>
<keyword evidence="1" id="KW-0812">Transmembrane</keyword>
<dbReference type="GeneID" id="9743945"/>
<organism evidence="2 3">
    <name type="scientific">Methanolacinia petrolearia (strain DSM 11571 / OCM 486 / SEBR 4847)</name>
    <name type="common">Methanoplanus petrolearius</name>
    <dbReference type="NCBI Taxonomy" id="679926"/>
    <lineage>
        <taxon>Archaea</taxon>
        <taxon>Methanobacteriati</taxon>
        <taxon>Methanobacteriota</taxon>
        <taxon>Stenosarchaea group</taxon>
        <taxon>Methanomicrobia</taxon>
        <taxon>Methanomicrobiales</taxon>
        <taxon>Methanomicrobiaceae</taxon>
        <taxon>Methanolacinia</taxon>
    </lineage>
</organism>
<evidence type="ECO:0000313" key="2">
    <source>
        <dbReference type="EMBL" id="ADN36234.1"/>
    </source>
</evidence>
<feature type="transmembrane region" description="Helical" evidence="1">
    <location>
        <begin position="300"/>
        <end position="320"/>
    </location>
</feature>
<evidence type="ECO:0000313" key="3">
    <source>
        <dbReference type="Proteomes" id="UP000006565"/>
    </source>
</evidence>
<dbReference type="GO" id="GO:0005886">
    <property type="term" value="C:plasma membrane"/>
    <property type="evidence" value="ECO:0007669"/>
    <property type="project" value="UniProtKB-SubCell"/>
</dbReference>
<proteinExistence type="predicted"/>
<dbReference type="RefSeq" id="WP_013329411.1">
    <property type="nucleotide sequence ID" value="NC_014507.1"/>
</dbReference>
<keyword evidence="3" id="KW-1185">Reference proteome</keyword>
<dbReference type="PANTHER" id="PTHR43471">
    <property type="entry name" value="ABC TRANSPORTER PERMEASE"/>
    <property type="match status" value="1"/>
</dbReference>
<protein>
    <submittedName>
        <fullName evidence="2">ABC-type transport system involved in multi-copper enzyme maturation permease component-like protein</fullName>
    </submittedName>
</protein>
<feature type="transmembrane region" description="Helical" evidence="1">
    <location>
        <begin position="157"/>
        <end position="180"/>
    </location>
</feature>
<dbReference type="EMBL" id="CP002117">
    <property type="protein sequence ID" value="ADN36234.1"/>
    <property type="molecule type" value="Genomic_DNA"/>
</dbReference>
<keyword evidence="1" id="KW-1133">Transmembrane helix</keyword>
<feature type="transmembrane region" description="Helical" evidence="1">
    <location>
        <begin position="77"/>
        <end position="96"/>
    </location>
</feature>
<dbReference type="GO" id="GO:0140359">
    <property type="term" value="F:ABC-type transporter activity"/>
    <property type="evidence" value="ECO:0007669"/>
    <property type="project" value="InterPro"/>
</dbReference>
<keyword evidence="1" id="KW-0472">Membrane</keyword>
<evidence type="ECO:0000256" key="1">
    <source>
        <dbReference type="SAM" id="Phobius"/>
    </source>
</evidence>
<dbReference type="Proteomes" id="UP000006565">
    <property type="component" value="Chromosome"/>
</dbReference>
<dbReference type="HOGENOM" id="CLU_068384_0_0_2"/>
<dbReference type="AlphaFoldDB" id="E1RFK4"/>
<sequence>MDFKRIILIGYKEFQDHITSRRFLALLFLMVTITGIFVFKEIGNYLEDLEEYSTLYSYSFFGLPKSVNIFEGIKSGVAGSSIFGSIIAIALGFDLITKERETGSIKAILSVPVYRDEVINGKALGGIMAIALAITIVFVLTLGIMLIYSIVPGLNELGFLFVFWLITILYLSGIFIMSIMVSAFSKTSGISFIYSLLLLLILTSVIYSTGDFAVDTIMGQDPSINTNNMGVSDPKHYQEESAAYYQRRIELTNLVFYVSLDTNYRKTSIALTKPKLYLRTQSEYNSESPDPTLSDMLGKIWGYILFLIAYPVVFFGIAYVKFMRMDLR</sequence>
<dbReference type="PANTHER" id="PTHR43471:SF14">
    <property type="entry name" value="ABC-2 TYPE TRANSPORT SYSTEM PERMEASE PROTEIN"/>
    <property type="match status" value="1"/>
</dbReference>
<feature type="transmembrane region" description="Helical" evidence="1">
    <location>
        <begin position="21"/>
        <end position="39"/>
    </location>
</feature>
<feature type="transmembrane region" description="Helical" evidence="1">
    <location>
        <begin position="124"/>
        <end position="151"/>
    </location>
</feature>
<feature type="transmembrane region" description="Helical" evidence="1">
    <location>
        <begin position="192"/>
        <end position="210"/>
    </location>
</feature>
<reference evidence="2 3" key="1">
    <citation type="journal article" date="2010" name="Stand. Genomic Sci.">
        <title>Complete genome sequence of Methanoplanus petrolearius type strain (SEBR 4847).</title>
        <authorList>
            <person name="Brambilla E."/>
            <person name="Djao O.D."/>
            <person name="Daligault H."/>
            <person name="Lapidus A."/>
            <person name="Lucas S."/>
            <person name="Hammon N."/>
            <person name="Nolan M."/>
            <person name="Tice H."/>
            <person name="Cheng J.F."/>
            <person name="Han C."/>
            <person name="Tapia R."/>
            <person name="Goodwin L."/>
            <person name="Pitluck S."/>
            <person name="Liolios K."/>
            <person name="Ivanova N."/>
            <person name="Mavromatis K."/>
            <person name="Mikhailova N."/>
            <person name="Pati A."/>
            <person name="Chen A."/>
            <person name="Palaniappan K."/>
            <person name="Land M."/>
            <person name="Hauser L."/>
            <person name="Chang Y.J."/>
            <person name="Jeffries C.D."/>
            <person name="Rohde M."/>
            <person name="Spring S."/>
            <person name="Sikorski J."/>
            <person name="Goker M."/>
            <person name="Woyke T."/>
            <person name="Bristow J."/>
            <person name="Eisen J.A."/>
            <person name="Markowitz V."/>
            <person name="Hugenholtz P."/>
            <person name="Kyrpides N.C."/>
            <person name="Klenk H.P."/>
        </authorList>
    </citation>
    <scope>NUCLEOTIDE SEQUENCE [LARGE SCALE GENOMIC DNA]</scope>
    <source>
        <strain evidence="3">DSM 11571 / OCM 486 / SEBR 4847</strain>
    </source>
</reference>